<proteinExistence type="predicted"/>
<reference evidence="2" key="1">
    <citation type="submission" date="2017-02" db="EMBL/GenBank/DDBJ databases">
        <authorList>
            <person name="Dridi B."/>
        </authorList>
    </citation>
    <scope>NUCLEOTIDE SEQUENCE [LARGE SCALE GENOMIC DNA]</scope>
    <source>
        <strain evidence="2">bH819</strain>
    </source>
</reference>
<keyword evidence="2" id="KW-1185">Reference proteome</keyword>
<gene>
    <name evidence="1" type="ORF">FM121_04335</name>
</gene>
<dbReference type="EMBL" id="FWFD01000008">
    <property type="protein sequence ID" value="SLM85301.1"/>
    <property type="molecule type" value="Genomic_DNA"/>
</dbReference>
<sequence>MNHEKIMSFPGLKSNCIKNIGKNKKRLVNVIFFIKAILLDVNKNKKIKKRDKLMIVSFVGNKLIKNNKKVKTEALVNG</sequence>
<evidence type="ECO:0000313" key="1">
    <source>
        <dbReference type="EMBL" id="SLM85301.1"/>
    </source>
</evidence>
<name>A0A1X6WLT4_9ENTE</name>
<organism evidence="1 2">
    <name type="scientific">Vagococcus fluvialis bH819</name>
    <dbReference type="NCBI Taxonomy" id="1255619"/>
    <lineage>
        <taxon>Bacteria</taxon>
        <taxon>Bacillati</taxon>
        <taxon>Bacillota</taxon>
        <taxon>Bacilli</taxon>
        <taxon>Lactobacillales</taxon>
        <taxon>Enterococcaceae</taxon>
        <taxon>Vagococcus</taxon>
    </lineage>
</organism>
<protein>
    <submittedName>
        <fullName evidence="1">Uncharacterized protein</fullName>
    </submittedName>
</protein>
<dbReference type="AlphaFoldDB" id="A0A1X6WLT4"/>
<dbReference type="Proteomes" id="UP000195918">
    <property type="component" value="Unassembled WGS sequence"/>
</dbReference>
<evidence type="ECO:0000313" key="2">
    <source>
        <dbReference type="Proteomes" id="UP000195918"/>
    </source>
</evidence>
<accession>A0A1X6WLT4</accession>